<dbReference type="EMBL" id="JBHFNR010000209">
    <property type="protein sequence ID" value="MFB2896705.1"/>
    <property type="molecule type" value="Genomic_DNA"/>
</dbReference>
<evidence type="ECO:0000256" key="2">
    <source>
        <dbReference type="ARBA" id="ARBA00022737"/>
    </source>
</evidence>
<dbReference type="InterPro" id="IPR001680">
    <property type="entry name" value="WD40_rpt"/>
</dbReference>
<dbReference type="PROSITE" id="PS50294">
    <property type="entry name" value="WD_REPEATS_REGION"/>
    <property type="match status" value="2"/>
</dbReference>
<evidence type="ECO:0000256" key="1">
    <source>
        <dbReference type="ARBA" id="ARBA00022574"/>
    </source>
</evidence>
<dbReference type="InterPro" id="IPR011047">
    <property type="entry name" value="Quinoprotein_ADH-like_sf"/>
</dbReference>
<dbReference type="SMART" id="SM00320">
    <property type="entry name" value="WD40"/>
    <property type="match status" value="2"/>
</dbReference>
<dbReference type="InterPro" id="IPR019775">
    <property type="entry name" value="WD40_repeat_CS"/>
</dbReference>
<keyword evidence="1 3" id="KW-0853">WD repeat</keyword>
<comment type="caution">
    <text evidence="4">The sequence shown here is derived from an EMBL/GenBank/DDBJ whole genome shotgun (WGS) entry which is preliminary data.</text>
</comment>
<evidence type="ECO:0000313" key="4">
    <source>
        <dbReference type="EMBL" id="MFB2896705.1"/>
    </source>
</evidence>
<evidence type="ECO:0000256" key="3">
    <source>
        <dbReference type="PROSITE-ProRule" id="PRU00221"/>
    </source>
</evidence>
<dbReference type="Pfam" id="PF00400">
    <property type="entry name" value="WD40"/>
    <property type="match status" value="2"/>
</dbReference>
<dbReference type="Proteomes" id="UP001576784">
    <property type="component" value="Unassembled WGS sequence"/>
</dbReference>
<dbReference type="PROSITE" id="PS00678">
    <property type="entry name" value="WD_REPEATS_1"/>
    <property type="match status" value="2"/>
</dbReference>
<dbReference type="PANTHER" id="PTHR22847">
    <property type="entry name" value="WD40 REPEAT PROTEIN"/>
    <property type="match status" value="1"/>
</dbReference>
<proteinExistence type="predicted"/>
<dbReference type="RefSeq" id="WP_413266326.1">
    <property type="nucleotide sequence ID" value="NZ_JBHFNR010000209.1"/>
</dbReference>
<reference evidence="4 5" key="1">
    <citation type="submission" date="2024-09" db="EMBL/GenBank/DDBJ databases">
        <title>Floridaenema gen nov. (Aerosakkonemataceae, Aerosakkonematales ord. nov., Cyanobacteria) from benthic tropical and subtropical fresh waters, with the description of four new species.</title>
        <authorList>
            <person name="Moretto J.A."/>
            <person name="Berthold D.E."/>
            <person name="Lefler F.W."/>
            <person name="Huang I.-S."/>
            <person name="Laughinghouse H. IV."/>
        </authorList>
    </citation>
    <scope>NUCLEOTIDE SEQUENCE [LARGE SCALE GENOMIC DNA]</scope>
    <source>
        <strain evidence="4 5">BLCC-F50</strain>
    </source>
</reference>
<organism evidence="4 5">
    <name type="scientific">Floridaenema flaviceps BLCC-F50</name>
    <dbReference type="NCBI Taxonomy" id="3153642"/>
    <lineage>
        <taxon>Bacteria</taxon>
        <taxon>Bacillati</taxon>
        <taxon>Cyanobacteriota</taxon>
        <taxon>Cyanophyceae</taxon>
        <taxon>Oscillatoriophycideae</taxon>
        <taxon>Aerosakkonematales</taxon>
        <taxon>Aerosakkonemataceae</taxon>
        <taxon>Floridanema</taxon>
        <taxon>Floridanema flaviceps</taxon>
    </lineage>
</organism>
<name>A0ABV4XYW8_9CYAN</name>
<keyword evidence="5" id="KW-1185">Reference proteome</keyword>
<dbReference type="InterPro" id="IPR015943">
    <property type="entry name" value="WD40/YVTN_repeat-like_dom_sf"/>
</dbReference>
<dbReference type="PROSITE" id="PS50082">
    <property type="entry name" value="WD_REPEATS_2"/>
    <property type="match status" value="2"/>
</dbReference>
<protein>
    <submittedName>
        <fullName evidence="4">WD40 repeat domain-containing protein</fullName>
    </submittedName>
</protein>
<evidence type="ECO:0000313" key="5">
    <source>
        <dbReference type="Proteomes" id="UP001576784"/>
    </source>
</evidence>
<sequence length="130" mass="14395">MDGKLLKTIPGQSQGLTRVAFSPDGQTIATAGVDNTVKLWNLQGELLRTLPEHRGIVISLAFTPDGKFLVSGGDDSTVIIWDLKKIENLNELEYACIWVGDYLRTNVEVQNSDTPDGTLRDRHLCDNIKK</sequence>
<keyword evidence="2" id="KW-0677">Repeat</keyword>
<feature type="repeat" description="WD" evidence="3">
    <location>
        <begin position="9"/>
        <end position="43"/>
    </location>
</feature>
<accession>A0ABV4XYW8</accession>
<dbReference type="PANTHER" id="PTHR22847:SF637">
    <property type="entry name" value="WD REPEAT DOMAIN 5B"/>
    <property type="match status" value="1"/>
</dbReference>
<dbReference type="SUPFAM" id="SSF50998">
    <property type="entry name" value="Quinoprotein alcohol dehydrogenase-like"/>
    <property type="match status" value="1"/>
</dbReference>
<dbReference type="Gene3D" id="2.130.10.10">
    <property type="entry name" value="YVTN repeat-like/Quinoprotein amine dehydrogenase"/>
    <property type="match status" value="1"/>
</dbReference>
<gene>
    <name evidence="4" type="ORF">ACE1CI_27660</name>
</gene>
<feature type="repeat" description="WD" evidence="3">
    <location>
        <begin position="50"/>
        <end position="91"/>
    </location>
</feature>